<gene>
    <name evidence="3" type="ORF">J437_LFUL003076</name>
</gene>
<evidence type="ECO:0000313" key="4">
    <source>
        <dbReference type="Proteomes" id="UP000792457"/>
    </source>
</evidence>
<dbReference type="GO" id="GO:0062101">
    <property type="term" value="F:peptidyl-aspartic acid 3-dioxygenase activity"/>
    <property type="evidence" value="ECO:0007669"/>
    <property type="project" value="InterPro"/>
</dbReference>
<dbReference type="PANTHER" id="PTHR12366:SF29">
    <property type="entry name" value="ASPARTYL BETA-HYDROXYLASE, ISOFORM L"/>
    <property type="match status" value="1"/>
</dbReference>
<dbReference type="Gene3D" id="1.25.40.10">
    <property type="entry name" value="Tetratricopeptide repeat domain"/>
    <property type="match status" value="1"/>
</dbReference>
<comment type="similarity">
    <text evidence="1">Belongs to the aspartyl/asparaginyl beta-hydroxylase family.</text>
</comment>
<dbReference type="PANTHER" id="PTHR12366">
    <property type="entry name" value="ASPARTYL/ASPARAGINYL BETA-HYDROXYLASE"/>
    <property type="match status" value="1"/>
</dbReference>
<reference evidence="3" key="1">
    <citation type="submission" date="2013-04" db="EMBL/GenBank/DDBJ databases">
        <authorList>
            <person name="Qu J."/>
            <person name="Murali S.C."/>
            <person name="Bandaranaike D."/>
            <person name="Bellair M."/>
            <person name="Blankenburg K."/>
            <person name="Chao H."/>
            <person name="Dinh H."/>
            <person name="Doddapaneni H."/>
            <person name="Downs B."/>
            <person name="Dugan-Rocha S."/>
            <person name="Elkadiri S."/>
            <person name="Gnanaolivu R.D."/>
            <person name="Hernandez B."/>
            <person name="Javaid M."/>
            <person name="Jayaseelan J.C."/>
            <person name="Lee S."/>
            <person name="Li M."/>
            <person name="Ming W."/>
            <person name="Munidasa M."/>
            <person name="Muniz J."/>
            <person name="Nguyen L."/>
            <person name="Ongeri F."/>
            <person name="Osuji N."/>
            <person name="Pu L.-L."/>
            <person name="Puazo M."/>
            <person name="Qu C."/>
            <person name="Quiroz J."/>
            <person name="Raj R."/>
            <person name="Weissenberger G."/>
            <person name="Xin Y."/>
            <person name="Zou X."/>
            <person name="Han Y."/>
            <person name="Richards S."/>
            <person name="Worley K."/>
            <person name="Muzny D."/>
            <person name="Gibbs R."/>
        </authorList>
    </citation>
    <scope>NUCLEOTIDE SEQUENCE</scope>
    <source>
        <strain evidence="3">Sampled in the wild</strain>
    </source>
</reference>
<dbReference type="SUPFAM" id="SSF51197">
    <property type="entry name" value="Clavaminate synthase-like"/>
    <property type="match status" value="1"/>
</dbReference>
<feature type="domain" description="Aspartyl/asparaginy/proline hydroxylase" evidence="2">
    <location>
        <begin position="235"/>
        <end position="369"/>
    </location>
</feature>
<reference evidence="3" key="2">
    <citation type="submission" date="2017-10" db="EMBL/GenBank/DDBJ databases">
        <title>Ladona fulva Genome sequencing and assembly.</title>
        <authorList>
            <person name="Murali S."/>
            <person name="Richards S."/>
            <person name="Bandaranaike D."/>
            <person name="Bellair M."/>
            <person name="Blankenburg K."/>
            <person name="Chao H."/>
            <person name="Dinh H."/>
            <person name="Doddapaneni H."/>
            <person name="Dugan-Rocha S."/>
            <person name="Elkadiri S."/>
            <person name="Gnanaolivu R."/>
            <person name="Hernandez B."/>
            <person name="Skinner E."/>
            <person name="Javaid M."/>
            <person name="Lee S."/>
            <person name="Li M."/>
            <person name="Ming W."/>
            <person name="Munidasa M."/>
            <person name="Muniz J."/>
            <person name="Nguyen L."/>
            <person name="Hughes D."/>
            <person name="Osuji N."/>
            <person name="Pu L.-L."/>
            <person name="Puazo M."/>
            <person name="Qu C."/>
            <person name="Quiroz J."/>
            <person name="Raj R."/>
            <person name="Weissenberger G."/>
            <person name="Xin Y."/>
            <person name="Zou X."/>
            <person name="Han Y."/>
            <person name="Worley K."/>
            <person name="Muzny D."/>
            <person name="Gibbs R."/>
        </authorList>
    </citation>
    <scope>NUCLEOTIDE SEQUENCE</scope>
    <source>
        <strain evidence="3">Sampled in the wild</strain>
    </source>
</reference>
<accession>A0A8K0JXW4</accession>
<dbReference type="InterPro" id="IPR011990">
    <property type="entry name" value="TPR-like_helical_dom_sf"/>
</dbReference>
<dbReference type="SUPFAM" id="SSF48452">
    <property type="entry name" value="TPR-like"/>
    <property type="match status" value="1"/>
</dbReference>
<sequence>DPAIAVAKFSAILRTHPNSPRAFYGRARAIDRLAAKQKSNHLLGEAIDAYISLLLLPTSVLTSNGTQNTKPVHVPDDLYKAAGEECISRIRFRGHHHKAVQVHQLLKKRFPNEPRYPIQLAVTYLMENHLQNAKEVLQGVLNKWPDSGSALVHMGFVLKATAGKLNEEDKIKQLEVAADYLKRGIASGEDGTIDGRFFFSLGDALVRLHRREEAEQVYEDGTKRGLFLSKFQRSLYNDEAEDLRDVGEWKQLDLFAQGRKIQANCNKAPKTCELVSQFPAATSCTRGQIKFSVMMPGTHVWPHCGPTNCRLRSHLGLVVPSGVTIRVANHAPRTWKPGKFFVFDDSFEHEVWHNGTSPRLVLIMDVWHPELTPKERKSLPAI</sequence>
<name>A0A8K0JXW4_LADFU</name>
<proteinExistence type="inferred from homology"/>
<organism evidence="3 4">
    <name type="scientific">Ladona fulva</name>
    <name type="common">Scarce chaser dragonfly</name>
    <name type="synonym">Libellula fulva</name>
    <dbReference type="NCBI Taxonomy" id="123851"/>
    <lineage>
        <taxon>Eukaryota</taxon>
        <taxon>Metazoa</taxon>
        <taxon>Ecdysozoa</taxon>
        <taxon>Arthropoda</taxon>
        <taxon>Hexapoda</taxon>
        <taxon>Insecta</taxon>
        <taxon>Pterygota</taxon>
        <taxon>Palaeoptera</taxon>
        <taxon>Odonata</taxon>
        <taxon>Epiprocta</taxon>
        <taxon>Anisoptera</taxon>
        <taxon>Libelluloidea</taxon>
        <taxon>Libellulidae</taxon>
        <taxon>Ladona</taxon>
    </lineage>
</organism>
<dbReference type="Pfam" id="PF05118">
    <property type="entry name" value="Asp_Arg_Hydrox"/>
    <property type="match status" value="1"/>
</dbReference>
<dbReference type="InterPro" id="IPR039038">
    <property type="entry name" value="ASPH"/>
</dbReference>
<dbReference type="AlphaFoldDB" id="A0A8K0JXW4"/>
<evidence type="ECO:0000313" key="3">
    <source>
        <dbReference type="EMBL" id="KAG8224642.1"/>
    </source>
</evidence>
<dbReference type="EMBL" id="KZ308204">
    <property type="protein sequence ID" value="KAG8224642.1"/>
    <property type="molecule type" value="Genomic_DNA"/>
</dbReference>
<feature type="non-terminal residue" evidence="3">
    <location>
        <position position="1"/>
    </location>
</feature>
<dbReference type="OrthoDB" id="438431at2759"/>
<evidence type="ECO:0000256" key="1">
    <source>
        <dbReference type="ARBA" id="ARBA00007730"/>
    </source>
</evidence>
<comment type="caution">
    <text evidence="3">The sequence shown here is derived from an EMBL/GenBank/DDBJ whole genome shotgun (WGS) entry which is preliminary data.</text>
</comment>
<protein>
    <recommendedName>
        <fullName evidence="2">Aspartyl/asparaginy/proline hydroxylase domain-containing protein</fullName>
    </recommendedName>
</protein>
<evidence type="ECO:0000259" key="2">
    <source>
        <dbReference type="Pfam" id="PF05118"/>
    </source>
</evidence>
<dbReference type="GO" id="GO:0005783">
    <property type="term" value="C:endoplasmic reticulum"/>
    <property type="evidence" value="ECO:0007669"/>
    <property type="project" value="TreeGrafter"/>
</dbReference>
<dbReference type="Proteomes" id="UP000792457">
    <property type="component" value="Unassembled WGS sequence"/>
</dbReference>
<dbReference type="Gene3D" id="2.60.120.330">
    <property type="entry name" value="B-lactam Antibiotic, Isopenicillin N Synthase, Chain"/>
    <property type="match status" value="1"/>
</dbReference>
<dbReference type="InterPro" id="IPR007803">
    <property type="entry name" value="Asp/Arg/Pro-Hydrxlase"/>
</dbReference>
<dbReference type="InterPro" id="IPR027443">
    <property type="entry name" value="IPNS-like_sf"/>
</dbReference>
<keyword evidence="4" id="KW-1185">Reference proteome</keyword>